<dbReference type="Gene3D" id="3.30.230.10">
    <property type="match status" value="1"/>
</dbReference>
<feature type="domain" description="AAA+ ATPase" evidence="2">
    <location>
        <begin position="212"/>
        <end position="394"/>
    </location>
</feature>
<dbReference type="InterPro" id="IPR003593">
    <property type="entry name" value="AAA+_ATPase"/>
</dbReference>
<dbReference type="STRING" id="1299998.AUL39_05290"/>
<dbReference type="PANTHER" id="PTHR32039:SF7">
    <property type="entry name" value="COMPETENCE PROTEIN COMM"/>
    <property type="match status" value="1"/>
</dbReference>
<dbReference type="SMART" id="SM00382">
    <property type="entry name" value="AAA"/>
    <property type="match status" value="1"/>
</dbReference>
<gene>
    <name evidence="3" type="ORF">AUL39_05290</name>
</gene>
<dbReference type="EMBL" id="LOJF01000009">
    <property type="protein sequence ID" value="KUH58416.1"/>
    <property type="molecule type" value="Genomic_DNA"/>
</dbReference>
<accession>A0A100YVF2</accession>
<dbReference type="SUPFAM" id="SSF52540">
    <property type="entry name" value="P-loop containing nucleoside triphosphate hydrolases"/>
    <property type="match status" value="1"/>
</dbReference>
<dbReference type="InterPro" id="IPR000523">
    <property type="entry name" value="Mg_chelatse_chII-like_cat_dom"/>
</dbReference>
<dbReference type="GO" id="GO:0005524">
    <property type="term" value="F:ATP binding"/>
    <property type="evidence" value="ECO:0007669"/>
    <property type="project" value="InterPro"/>
</dbReference>
<dbReference type="RefSeq" id="WP_059054442.1">
    <property type="nucleotide sequence ID" value="NZ_LOJF01000009.1"/>
</dbReference>
<comment type="similarity">
    <text evidence="1">Belongs to the Mg-chelatase subunits D/I family. ComM subfamily.</text>
</comment>
<dbReference type="Proteomes" id="UP000054078">
    <property type="component" value="Unassembled WGS sequence"/>
</dbReference>
<dbReference type="Pfam" id="PF13335">
    <property type="entry name" value="Mg_chelatase_C"/>
    <property type="match status" value="1"/>
</dbReference>
<keyword evidence="4" id="KW-1185">Reference proteome</keyword>
<dbReference type="CDD" id="cd00009">
    <property type="entry name" value="AAA"/>
    <property type="match status" value="1"/>
</dbReference>
<dbReference type="SUPFAM" id="SSF54211">
    <property type="entry name" value="Ribosomal protein S5 domain 2-like"/>
    <property type="match status" value="1"/>
</dbReference>
<proteinExistence type="inferred from homology"/>
<dbReference type="InterPro" id="IPR004482">
    <property type="entry name" value="Mg_chelat-rel"/>
</dbReference>
<protein>
    <submittedName>
        <fullName evidence="3">Magnesium chelatase</fullName>
    </submittedName>
</protein>
<dbReference type="InterPro" id="IPR014721">
    <property type="entry name" value="Ribsml_uS5_D2-typ_fold_subgr"/>
</dbReference>
<dbReference type="InterPro" id="IPR027417">
    <property type="entry name" value="P-loop_NTPase"/>
</dbReference>
<dbReference type="OrthoDB" id="9813147at2"/>
<dbReference type="Pfam" id="PF13541">
    <property type="entry name" value="ChlI"/>
    <property type="match status" value="1"/>
</dbReference>
<evidence type="ECO:0000256" key="1">
    <source>
        <dbReference type="ARBA" id="ARBA00006354"/>
    </source>
</evidence>
<dbReference type="InterPro" id="IPR020568">
    <property type="entry name" value="Ribosomal_Su5_D2-typ_SF"/>
</dbReference>
<dbReference type="NCBIfam" id="TIGR00368">
    <property type="entry name" value="YifB family Mg chelatase-like AAA ATPase"/>
    <property type="match status" value="1"/>
</dbReference>
<dbReference type="Gene3D" id="3.40.50.300">
    <property type="entry name" value="P-loop containing nucleotide triphosphate hydrolases"/>
    <property type="match status" value="1"/>
</dbReference>
<dbReference type="InterPro" id="IPR025158">
    <property type="entry name" value="Mg_chelat-rel_C"/>
</dbReference>
<evidence type="ECO:0000259" key="2">
    <source>
        <dbReference type="SMART" id="SM00382"/>
    </source>
</evidence>
<organism evidence="3 4">
    <name type="scientific">Tractidigestivibacter scatoligenes</name>
    <name type="common">Olsenella scatoligenes</name>
    <dbReference type="NCBI Taxonomy" id="1299998"/>
    <lineage>
        <taxon>Bacteria</taxon>
        <taxon>Bacillati</taxon>
        <taxon>Actinomycetota</taxon>
        <taxon>Coriobacteriia</taxon>
        <taxon>Coriobacteriales</taxon>
        <taxon>Atopobiaceae</taxon>
        <taxon>Tractidigestivibacter</taxon>
    </lineage>
</organism>
<dbReference type="AlphaFoldDB" id="A0A100YVF2"/>
<name>A0A100YVF2_TRASO</name>
<evidence type="ECO:0000313" key="3">
    <source>
        <dbReference type="EMBL" id="KUH58416.1"/>
    </source>
</evidence>
<dbReference type="PANTHER" id="PTHR32039">
    <property type="entry name" value="MAGNESIUM-CHELATASE SUBUNIT CHLI"/>
    <property type="match status" value="1"/>
</dbReference>
<comment type="caution">
    <text evidence="3">The sequence shown here is derived from an EMBL/GenBank/DDBJ whole genome shotgun (WGS) entry which is preliminary data.</text>
</comment>
<dbReference type="InterPro" id="IPR045006">
    <property type="entry name" value="CHLI-like"/>
</dbReference>
<sequence>MGSPDVRIPTATLRGVEAVPVTVEVSVSGGIPGLSIVGMPDTSVLEARSRVRCALKACGYKIPRLHVTVNLAPAEIRKTGTAFDLPIAVAVLAVTGQIPLDSLSKLLFVGELALDGSVCPPRGAVAYAALAEREGFSLVCSEQTRLPLALSTGAYGISEISRLKAGVGELPLLGTRLGANDLDVGDGATGLDFSDVVDQDIPKRAMVIAAAGRHGMLMVGPPGSGKTMLARRMPTILPPLSDAERSEAMLIHSVAGQSIATLERGERPFRAPHHSISMGGLVGGGRPVMPGEVSLAHGGVLFLDELPEFATNVLQSLRQPLEDHEVRIVRVDGVYVFPCDFQLIAAANPCPCGHLGDEKHECTCSPARIAAYQGRIGGPLMDRIDVVVDVHRPASTDVIRGSQGVGSAEMLDQVMAAREFASWREAREEAHYGTSTQGIARLGFEPDASTFFIDSAERLALGGRGIARVGRVARTIADMDGHELVSRDDVGEALQYRSRRQL</sequence>
<evidence type="ECO:0000313" key="4">
    <source>
        <dbReference type="Proteomes" id="UP000054078"/>
    </source>
</evidence>
<reference evidence="3 4" key="1">
    <citation type="submission" date="2015-12" db="EMBL/GenBank/DDBJ databases">
        <title>Draft Genome Sequence of Olsenella scatoligenes SK9K4T; a Producer of 3-Methylindole- (skatole) and 4-Methylphenol- (p-cresol) Isolated from Pig Feces.</title>
        <authorList>
            <person name="Li X."/>
            <person name="Borg B."/>
            <person name="Canibe N."/>
        </authorList>
    </citation>
    <scope>NUCLEOTIDE SEQUENCE [LARGE SCALE GENOMIC DNA]</scope>
    <source>
        <strain evidence="3 4">SK9K4</strain>
    </source>
</reference>
<dbReference type="Pfam" id="PF01078">
    <property type="entry name" value="Mg_chelatase"/>
    <property type="match status" value="1"/>
</dbReference>